<proteinExistence type="predicted"/>
<evidence type="ECO:0000256" key="4">
    <source>
        <dbReference type="ARBA" id="ARBA00022622"/>
    </source>
</evidence>
<comment type="subcellular location">
    <subcellularLocation>
        <location evidence="2">Cell membrane</location>
        <topology evidence="2">Lipid-anchor</topology>
        <topology evidence="2">GPI-anchor</topology>
    </subcellularLocation>
</comment>
<reference evidence="11" key="1">
    <citation type="submission" date="2016-09" db="EMBL/GenBank/DDBJ databases">
        <authorList>
            <person name="Hebert L."/>
            <person name="Moumen B."/>
        </authorList>
    </citation>
    <scope>NUCLEOTIDE SEQUENCE [LARGE SCALE GENOMIC DNA]</scope>
    <source>
        <strain evidence="11">OVI</strain>
    </source>
</reference>
<accession>A0A1G4IKZ2</accession>
<gene>
    <name evidence="11" type="ORF">TEOVI_000461900</name>
</gene>
<feature type="domain" description="Trypanosome variant surface glycoprotein B-type N-terminal" evidence="10">
    <location>
        <begin position="10"/>
        <end position="95"/>
    </location>
</feature>
<organism evidence="11 12">
    <name type="scientific">Trypanosoma equiperdum</name>
    <dbReference type="NCBI Taxonomy" id="5694"/>
    <lineage>
        <taxon>Eukaryota</taxon>
        <taxon>Discoba</taxon>
        <taxon>Euglenozoa</taxon>
        <taxon>Kinetoplastea</taxon>
        <taxon>Metakinetoplastina</taxon>
        <taxon>Trypanosomatida</taxon>
        <taxon>Trypanosomatidae</taxon>
        <taxon>Trypanosoma</taxon>
    </lineage>
</organism>
<keyword evidence="5 9" id="KW-0732">Signal</keyword>
<dbReference type="GO" id="GO:0005886">
    <property type="term" value="C:plasma membrane"/>
    <property type="evidence" value="ECO:0007669"/>
    <property type="project" value="UniProtKB-SubCell"/>
</dbReference>
<evidence type="ECO:0000256" key="7">
    <source>
        <dbReference type="ARBA" id="ARBA00023180"/>
    </source>
</evidence>
<dbReference type="Proteomes" id="UP000195570">
    <property type="component" value="Unassembled WGS sequence"/>
</dbReference>
<evidence type="ECO:0000313" key="12">
    <source>
        <dbReference type="Proteomes" id="UP000195570"/>
    </source>
</evidence>
<name>A0A1G4IKZ2_TRYEQ</name>
<comment type="caution">
    <text evidence="11">The sequence shown here is derived from an EMBL/GenBank/DDBJ whole genome shotgun (WGS) entry which is preliminary data.</text>
</comment>
<dbReference type="Pfam" id="PF13206">
    <property type="entry name" value="VSG_B"/>
    <property type="match status" value="1"/>
</dbReference>
<evidence type="ECO:0000256" key="8">
    <source>
        <dbReference type="ARBA" id="ARBA00023288"/>
    </source>
</evidence>
<comment type="function">
    <text evidence="1">VSG forms a coat on the surface of the parasite. The trypanosome evades the immune response of the host by expressing a series of antigenically distinct VSGs from an estimated 1000 VSG genes.</text>
</comment>
<dbReference type="AlphaFoldDB" id="A0A1G4IKZ2"/>
<keyword evidence="6" id="KW-0472">Membrane</keyword>
<sequence>MPYTIAITPILALLALAEDVRGAANDNIKHFRSLCYLVRLAQSNMPTPSDRPDATSDLEEILKLNMTVADKSWLEMFEGEPAEKEWSKVESTITNTDAKKD</sequence>
<dbReference type="VEuPathDB" id="TriTrypDB:TEOVI_000461900"/>
<evidence type="ECO:0000256" key="1">
    <source>
        <dbReference type="ARBA" id="ARBA00002523"/>
    </source>
</evidence>
<keyword evidence="8" id="KW-0449">Lipoprotein</keyword>
<evidence type="ECO:0000256" key="2">
    <source>
        <dbReference type="ARBA" id="ARBA00004609"/>
    </source>
</evidence>
<dbReference type="EMBL" id="CZPT02001966">
    <property type="protein sequence ID" value="SCU73035.1"/>
    <property type="molecule type" value="Genomic_DNA"/>
</dbReference>
<protein>
    <submittedName>
        <fullName evidence="11">Trypanosomal VSG domain containing protein, putative</fullName>
    </submittedName>
</protein>
<evidence type="ECO:0000259" key="10">
    <source>
        <dbReference type="Pfam" id="PF13206"/>
    </source>
</evidence>
<feature type="chain" id="PRO_5009235619" evidence="9">
    <location>
        <begin position="23"/>
        <end position="101"/>
    </location>
</feature>
<keyword evidence="7" id="KW-0325">Glycoprotein</keyword>
<dbReference type="InterPro" id="IPR025932">
    <property type="entry name" value="Trypano_VSG_B_N_dom"/>
</dbReference>
<keyword evidence="3" id="KW-1003">Cell membrane</keyword>
<evidence type="ECO:0000256" key="9">
    <source>
        <dbReference type="SAM" id="SignalP"/>
    </source>
</evidence>
<evidence type="ECO:0000256" key="6">
    <source>
        <dbReference type="ARBA" id="ARBA00023136"/>
    </source>
</evidence>
<feature type="signal peptide" evidence="9">
    <location>
        <begin position="1"/>
        <end position="22"/>
    </location>
</feature>
<evidence type="ECO:0000256" key="3">
    <source>
        <dbReference type="ARBA" id="ARBA00022475"/>
    </source>
</evidence>
<evidence type="ECO:0000313" key="11">
    <source>
        <dbReference type="EMBL" id="SCU73035.1"/>
    </source>
</evidence>
<keyword evidence="12" id="KW-1185">Reference proteome</keyword>
<evidence type="ECO:0000256" key="5">
    <source>
        <dbReference type="ARBA" id="ARBA00022729"/>
    </source>
</evidence>
<dbReference type="RefSeq" id="XP_067083468.1">
    <property type="nucleotide sequence ID" value="XM_067227367.1"/>
</dbReference>
<keyword evidence="4" id="KW-0336">GPI-anchor</keyword>
<dbReference type="GeneID" id="92378559"/>
<dbReference type="GO" id="GO:0098552">
    <property type="term" value="C:side of membrane"/>
    <property type="evidence" value="ECO:0007669"/>
    <property type="project" value="UniProtKB-KW"/>
</dbReference>